<name>A0A246HR55_STEMA</name>
<evidence type="ECO:0000313" key="2">
    <source>
        <dbReference type="Proteomes" id="UP000198157"/>
    </source>
</evidence>
<dbReference type="EMBL" id="NIVS01000007">
    <property type="protein sequence ID" value="OWQ56446.1"/>
    <property type="molecule type" value="Genomic_DNA"/>
</dbReference>
<dbReference type="AlphaFoldDB" id="A0A246HR55"/>
<reference evidence="1 2" key="1">
    <citation type="submission" date="2017-06" db="EMBL/GenBank/DDBJ databases">
        <authorList>
            <person name="Kim H.J."/>
            <person name="Triplett B.A."/>
        </authorList>
    </citation>
    <scope>NUCLEOTIDE SEQUENCE [LARGE SCALE GENOMIC DNA]</scope>
    <source>
        <strain evidence="1 2">13146</strain>
    </source>
</reference>
<proteinExistence type="predicted"/>
<sequence length="145" mass="15903">MTPRQVLLQTLEHLDTLDPDHLPVVPLEAYFVGNDQEESIAPNQWGYGRPAIRDLHAHFQAIAARPEVQGVYVGLHQGWGEALDSDDEWPAAENIHILTSADEPTVLSWLEGLESDGATVGWPYGQHAAAPVPAAGAQVFTVYWD</sequence>
<dbReference type="OrthoDB" id="7013010at2"/>
<gene>
    <name evidence="1" type="ORF">CEE60_02935</name>
</gene>
<accession>A0A246HR55</accession>
<protein>
    <submittedName>
        <fullName evidence="1">Uncharacterized protein</fullName>
    </submittedName>
</protein>
<comment type="caution">
    <text evidence="1">The sequence shown here is derived from an EMBL/GenBank/DDBJ whole genome shotgun (WGS) entry which is preliminary data.</text>
</comment>
<organism evidence="1 2">
    <name type="scientific">Stenotrophomonas maltophilia</name>
    <name type="common">Pseudomonas maltophilia</name>
    <name type="synonym">Xanthomonas maltophilia</name>
    <dbReference type="NCBI Taxonomy" id="40324"/>
    <lineage>
        <taxon>Bacteria</taxon>
        <taxon>Pseudomonadati</taxon>
        <taxon>Pseudomonadota</taxon>
        <taxon>Gammaproteobacteria</taxon>
        <taxon>Lysobacterales</taxon>
        <taxon>Lysobacteraceae</taxon>
        <taxon>Stenotrophomonas</taxon>
        <taxon>Stenotrophomonas maltophilia group</taxon>
    </lineage>
</organism>
<dbReference type="Proteomes" id="UP000198157">
    <property type="component" value="Unassembled WGS sequence"/>
</dbReference>
<evidence type="ECO:0000313" key="1">
    <source>
        <dbReference type="EMBL" id="OWQ56446.1"/>
    </source>
</evidence>